<evidence type="ECO:0000313" key="2">
    <source>
        <dbReference type="Proteomes" id="UP000002016"/>
    </source>
</evidence>
<dbReference type="AlphaFoldDB" id="A8F7G2"/>
<dbReference type="HOGENOM" id="CLU_211547_0_0_0"/>
<dbReference type="Proteomes" id="UP000002016">
    <property type="component" value="Chromosome"/>
</dbReference>
<keyword evidence="2" id="KW-1185">Reference proteome</keyword>
<gene>
    <name evidence="1" type="ordered locus">Tlet_1540</name>
</gene>
<dbReference type="STRING" id="416591.Tlet_1540"/>
<accession>A8F7G2</accession>
<name>A8F7G2_PSELT</name>
<sequence>MKLDPVRKLLKRYPRIVVIKAALMVLKSGQKVDAKSIEEAISVIMKAEKSRE</sequence>
<reference evidence="1 2" key="2">
    <citation type="journal article" date="2009" name="Proc. Natl. Acad. Sci. U.S.A.">
        <title>On the chimeric nature, thermophilic origin, and phylogenetic placement of the Thermotogales.</title>
        <authorList>
            <person name="Zhaxybayeva O."/>
            <person name="Swithers K.S."/>
            <person name="Lapierre P."/>
            <person name="Fournier G.P."/>
            <person name="Bickhart D.M."/>
            <person name="DeBoy R.T."/>
            <person name="Nelson K.E."/>
            <person name="Nesbo C.L."/>
            <person name="Doolittle W.F."/>
            <person name="Gogarten J.P."/>
            <person name="Noll K.M."/>
        </authorList>
    </citation>
    <scope>NUCLEOTIDE SEQUENCE [LARGE SCALE GENOMIC DNA]</scope>
    <source>
        <strain evidence="2">ATCC BAA-301 / DSM 14385 / NBRC 107922 / TMO</strain>
    </source>
</reference>
<dbReference type="KEGG" id="tle:Tlet_1540"/>
<proteinExistence type="predicted"/>
<reference evidence="1 2" key="1">
    <citation type="submission" date="2007-08" db="EMBL/GenBank/DDBJ databases">
        <title>Complete sequence of Thermotoga lettingae TMO.</title>
        <authorList>
            <consortium name="US DOE Joint Genome Institute"/>
            <person name="Copeland A."/>
            <person name="Lucas S."/>
            <person name="Lapidus A."/>
            <person name="Barry K."/>
            <person name="Glavina del Rio T."/>
            <person name="Dalin E."/>
            <person name="Tice H."/>
            <person name="Pitluck S."/>
            <person name="Foster B."/>
            <person name="Bruce D."/>
            <person name="Schmutz J."/>
            <person name="Larimer F."/>
            <person name="Land M."/>
            <person name="Hauser L."/>
            <person name="Kyrpides N."/>
            <person name="Mikhailova N."/>
            <person name="Nelson K."/>
            <person name="Gogarten J.P."/>
            <person name="Noll K."/>
            <person name="Richardson P."/>
        </authorList>
    </citation>
    <scope>NUCLEOTIDE SEQUENCE [LARGE SCALE GENOMIC DNA]</scope>
    <source>
        <strain evidence="2">ATCC BAA-301 / DSM 14385 / NBRC 107922 / TMO</strain>
    </source>
</reference>
<dbReference type="EMBL" id="CP000812">
    <property type="protein sequence ID" value="ABV34096.1"/>
    <property type="molecule type" value="Genomic_DNA"/>
</dbReference>
<evidence type="ECO:0000313" key="1">
    <source>
        <dbReference type="EMBL" id="ABV34096.1"/>
    </source>
</evidence>
<protein>
    <submittedName>
        <fullName evidence="1">Uncharacterized protein</fullName>
    </submittedName>
</protein>
<organism evidence="1 2">
    <name type="scientific">Pseudothermotoga lettingae (strain ATCC BAA-301 / DSM 14385 / NBRC 107922 / TMO)</name>
    <name type="common">Thermotoga lettingae</name>
    <dbReference type="NCBI Taxonomy" id="416591"/>
    <lineage>
        <taxon>Bacteria</taxon>
        <taxon>Thermotogati</taxon>
        <taxon>Thermotogota</taxon>
        <taxon>Thermotogae</taxon>
        <taxon>Thermotogales</taxon>
        <taxon>Thermotogaceae</taxon>
        <taxon>Pseudothermotoga</taxon>
    </lineage>
</organism>